<organism evidence="1 2">
    <name type="scientific">Litomosoides sigmodontis</name>
    <name type="common">Filarial nematode worm</name>
    <dbReference type="NCBI Taxonomy" id="42156"/>
    <lineage>
        <taxon>Eukaryota</taxon>
        <taxon>Metazoa</taxon>
        <taxon>Ecdysozoa</taxon>
        <taxon>Nematoda</taxon>
        <taxon>Chromadorea</taxon>
        <taxon>Rhabditida</taxon>
        <taxon>Spirurina</taxon>
        <taxon>Spiruromorpha</taxon>
        <taxon>Filarioidea</taxon>
        <taxon>Onchocercidae</taxon>
        <taxon>Litomosoides</taxon>
    </lineage>
</organism>
<dbReference type="Proteomes" id="UP000277928">
    <property type="component" value="Unassembled WGS sequence"/>
</dbReference>
<protein>
    <submittedName>
        <fullName evidence="1">Uncharacterized protein</fullName>
    </submittedName>
</protein>
<accession>A0A3P6TAA2</accession>
<sequence length="86" mass="10074">MEYENKNFILSDMQHSGKGVMRLSSFLGVGWGARCGTEFRVLPMNDKETCPQNGCRVIWKIPFKKIHRKVLNLSRRRGWKAKRDSF</sequence>
<evidence type="ECO:0000313" key="1">
    <source>
        <dbReference type="EMBL" id="VDK76280.1"/>
    </source>
</evidence>
<reference evidence="1 2" key="1">
    <citation type="submission" date="2018-08" db="EMBL/GenBank/DDBJ databases">
        <authorList>
            <person name="Laetsch R D."/>
            <person name="Stevens L."/>
            <person name="Kumar S."/>
            <person name="Blaxter L. M."/>
        </authorList>
    </citation>
    <scope>NUCLEOTIDE SEQUENCE [LARGE SCALE GENOMIC DNA]</scope>
</reference>
<evidence type="ECO:0000313" key="2">
    <source>
        <dbReference type="Proteomes" id="UP000277928"/>
    </source>
</evidence>
<name>A0A3P6TAA2_LITSI</name>
<dbReference type="EMBL" id="UYRX01000170">
    <property type="protein sequence ID" value="VDK76280.1"/>
    <property type="molecule type" value="Genomic_DNA"/>
</dbReference>
<gene>
    <name evidence="1" type="ORF">NLS_LOCUS3229</name>
</gene>
<keyword evidence="2" id="KW-1185">Reference proteome</keyword>
<dbReference type="AlphaFoldDB" id="A0A3P6TAA2"/>
<proteinExistence type="predicted"/>